<keyword evidence="4" id="KW-1185">Reference proteome</keyword>
<evidence type="ECO:0000313" key="3">
    <source>
        <dbReference type="EMBL" id="SMC89385.1"/>
    </source>
</evidence>
<dbReference type="AlphaFoldDB" id="A0A1W2CVW9"/>
<dbReference type="EMBL" id="FWXV01000002">
    <property type="protein sequence ID" value="SMC89385.1"/>
    <property type="molecule type" value="Genomic_DNA"/>
</dbReference>
<dbReference type="OrthoDB" id="9153660at2"/>
<gene>
    <name evidence="3" type="ORF">SAMN05661093_02542</name>
</gene>
<dbReference type="Pfam" id="PF13699">
    <property type="entry name" value="eCIS_core"/>
    <property type="match status" value="1"/>
</dbReference>
<dbReference type="RefSeq" id="WP_033384114.1">
    <property type="nucleotide sequence ID" value="NZ_FWXV01000002.1"/>
</dbReference>
<dbReference type="InterPro" id="IPR025295">
    <property type="entry name" value="eCIS_core_dom"/>
</dbReference>
<protein>
    <recommendedName>
        <fullName evidence="2">eCIS core domain-containing protein</fullName>
    </recommendedName>
</protein>
<reference evidence="3 4" key="1">
    <citation type="submission" date="2017-04" db="EMBL/GenBank/DDBJ databases">
        <authorList>
            <person name="Afonso C.L."/>
            <person name="Miller P.J."/>
            <person name="Scott M.A."/>
            <person name="Spackman E."/>
            <person name="Goraichik I."/>
            <person name="Dimitrov K.M."/>
            <person name="Suarez D.L."/>
            <person name="Swayne D.E."/>
        </authorList>
    </citation>
    <scope>NUCLEOTIDE SEQUENCE [LARGE SCALE GENOMIC DNA]</scope>
    <source>
        <strain evidence="3 4">DSM 43828</strain>
    </source>
</reference>
<feature type="domain" description="eCIS core" evidence="2">
    <location>
        <begin position="70"/>
        <end position="147"/>
    </location>
</feature>
<name>A0A1W2CVW9_KIBAR</name>
<accession>A0A1W2CVW9</accession>
<evidence type="ECO:0000256" key="1">
    <source>
        <dbReference type="SAM" id="MobiDB-lite"/>
    </source>
</evidence>
<feature type="compositionally biased region" description="Basic and acidic residues" evidence="1">
    <location>
        <begin position="1"/>
        <end position="28"/>
    </location>
</feature>
<dbReference type="Proteomes" id="UP000192674">
    <property type="component" value="Unassembled WGS sequence"/>
</dbReference>
<feature type="region of interest" description="Disordered" evidence="1">
    <location>
        <begin position="144"/>
        <end position="186"/>
    </location>
</feature>
<evidence type="ECO:0000259" key="2">
    <source>
        <dbReference type="Pfam" id="PF13699"/>
    </source>
</evidence>
<feature type="region of interest" description="Disordered" evidence="1">
    <location>
        <begin position="1"/>
        <end position="30"/>
    </location>
</feature>
<proteinExistence type="predicted"/>
<evidence type="ECO:0000313" key="4">
    <source>
        <dbReference type="Proteomes" id="UP000192674"/>
    </source>
</evidence>
<feature type="compositionally biased region" description="Basic and acidic residues" evidence="1">
    <location>
        <begin position="162"/>
        <end position="180"/>
    </location>
</feature>
<organism evidence="3 4">
    <name type="scientific">Kibdelosporangium aridum</name>
    <dbReference type="NCBI Taxonomy" id="2030"/>
    <lineage>
        <taxon>Bacteria</taxon>
        <taxon>Bacillati</taxon>
        <taxon>Actinomycetota</taxon>
        <taxon>Actinomycetes</taxon>
        <taxon>Pseudonocardiales</taxon>
        <taxon>Pseudonocardiaceae</taxon>
        <taxon>Kibdelosporangium</taxon>
    </lineage>
</organism>
<sequence>MEPDRIRAEEPASERQRAHSAPEPEAKASGDAVLAGGNQMVARLIAGESEGLPGGNVADQIRGRLGGGSPLPAQLRTQMESGLGQSLGDVRLHTDSAAANLSDQLGARAFTTGKDVFFNSGVYNPSTSEGYHTLAHEVTHTLQQSAGPVAGTEVSPGLSVSDPHDHDERAAHAAADRLTAERPSQP</sequence>